<dbReference type="STRING" id="1817863.A2Y62_03560"/>
<feature type="transmembrane region" description="Helical" evidence="1">
    <location>
        <begin position="126"/>
        <end position="150"/>
    </location>
</feature>
<sequence length="155" mass="17360">MAKAISSLEGLALTLDPSFHIEKISPHFFKSIVSDQFQLSTSYIEMKKFMLSILELVEQMPENIQLVFQKILKGKFSFSIEHLKLQELISEIDRASNRISFGLIVAALIVGSSLLVQSGIGPKIYSFPVIGIIGYLFAGLLGLWLIFNILRSRNL</sequence>
<organism evidence="2 3">
    <name type="scientific">Candidatus Fischerbacteria bacterium RBG_13_37_8</name>
    <dbReference type="NCBI Taxonomy" id="1817863"/>
    <lineage>
        <taxon>Bacteria</taxon>
        <taxon>Candidatus Fischeribacteriota</taxon>
    </lineage>
</organism>
<keyword evidence="1" id="KW-1133">Transmembrane helix</keyword>
<protein>
    <recommendedName>
        <fullName evidence="4">Ubiquinone biosynthesis protein UbiB</fullName>
    </recommendedName>
</protein>
<evidence type="ECO:0008006" key="4">
    <source>
        <dbReference type="Google" id="ProtNLM"/>
    </source>
</evidence>
<dbReference type="EMBL" id="MFGW01000210">
    <property type="protein sequence ID" value="OGF59538.1"/>
    <property type="molecule type" value="Genomic_DNA"/>
</dbReference>
<comment type="caution">
    <text evidence="2">The sequence shown here is derived from an EMBL/GenBank/DDBJ whole genome shotgun (WGS) entry which is preliminary data.</text>
</comment>
<dbReference type="AlphaFoldDB" id="A0A1F5V8A7"/>
<feature type="transmembrane region" description="Helical" evidence="1">
    <location>
        <begin position="99"/>
        <end position="120"/>
    </location>
</feature>
<reference evidence="2 3" key="1">
    <citation type="journal article" date="2016" name="Nat. Commun.">
        <title>Thousands of microbial genomes shed light on interconnected biogeochemical processes in an aquifer system.</title>
        <authorList>
            <person name="Anantharaman K."/>
            <person name="Brown C.T."/>
            <person name="Hug L.A."/>
            <person name="Sharon I."/>
            <person name="Castelle C.J."/>
            <person name="Probst A.J."/>
            <person name="Thomas B.C."/>
            <person name="Singh A."/>
            <person name="Wilkins M.J."/>
            <person name="Karaoz U."/>
            <person name="Brodie E.L."/>
            <person name="Williams K.H."/>
            <person name="Hubbard S.S."/>
            <person name="Banfield J.F."/>
        </authorList>
    </citation>
    <scope>NUCLEOTIDE SEQUENCE [LARGE SCALE GENOMIC DNA]</scope>
</reference>
<keyword evidence="1" id="KW-0472">Membrane</keyword>
<evidence type="ECO:0000313" key="3">
    <source>
        <dbReference type="Proteomes" id="UP000178943"/>
    </source>
</evidence>
<evidence type="ECO:0000256" key="1">
    <source>
        <dbReference type="SAM" id="Phobius"/>
    </source>
</evidence>
<proteinExistence type="predicted"/>
<dbReference type="Proteomes" id="UP000178943">
    <property type="component" value="Unassembled WGS sequence"/>
</dbReference>
<accession>A0A1F5V8A7</accession>
<evidence type="ECO:0000313" key="2">
    <source>
        <dbReference type="EMBL" id="OGF59538.1"/>
    </source>
</evidence>
<keyword evidence="1" id="KW-0812">Transmembrane</keyword>
<gene>
    <name evidence="2" type="ORF">A2Y62_03560</name>
</gene>
<name>A0A1F5V8A7_9BACT</name>